<dbReference type="PRINTS" id="PR00069">
    <property type="entry name" value="ALDKETRDTASE"/>
</dbReference>
<evidence type="ECO:0000313" key="7">
    <source>
        <dbReference type="Proteomes" id="UP000006729"/>
    </source>
</evidence>
<dbReference type="InterPro" id="IPR044497">
    <property type="entry name" value="AKR4A/B"/>
</dbReference>
<dbReference type="CDD" id="cd19124">
    <property type="entry name" value="AKR_AKR4A_4B"/>
    <property type="match status" value="1"/>
</dbReference>
<evidence type="ECO:0000256" key="4">
    <source>
        <dbReference type="PIRSR" id="PIRSR000097-3"/>
    </source>
</evidence>
<keyword evidence="1" id="KW-0560">Oxidoreductase</keyword>
<dbReference type="InterPro" id="IPR023210">
    <property type="entry name" value="NADP_OxRdtase_dom"/>
</dbReference>
<protein>
    <recommendedName>
        <fullName evidence="5">NADP-dependent oxidoreductase domain-containing protein</fullName>
    </recommendedName>
</protein>
<evidence type="ECO:0000256" key="2">
    <source>
        <dbReference type="PIRSR" id="PIRSR000097-1"/>
    </source>
</evidence>
<dbReference type="SMR" id="A0A2K1ZJY1"/>
<dbReference type="GO" id="GO:0004032">
    <property type="term" value="F:aldose reductase (NADPH) activity"/>
    <property type="evidence" value="ECO:0000318"/>
    <property type="project" value="GO_Central"/>
</dbReference>
<dbReference type="PIRSF" id="PIRSF000097">
    <property type="entry name" value="AKR"/>
    <property type="match status" value="1"/>
</dbReference>
<dbReference type="InterPro" id="IPR036812">
    <property type="entry name" value="NAD(P)_OxRdtase_dom_sf"/>
</dbReference>
<dbReference type="OrthoDB" id="416253at2759"/>
<feature type="site" description="Lowers pKa of active site Tyr" evidence="4">
    <location>
        <position position="90"/>
    </location>
</feature>
<dbReference type="GO" id="GO:0005829">
    <property type="term" value="C:cytosol"/>
    <property type="evidence" value="ECO:0000318"/>
    <property type="project" value="GO_Central"/>
</dbReference>
<dbReference type="AlphaFoldDB" id="A0A2K1ZJY1"/>
<sequence>MDNESVRIPEVVLVSSDGRKMPVLGMGTSASPLEGSDETKTAILQAIEIGHRHFDTATLYLTEEPLGEAISEALSRGLIKSRDELFITSKLWCSDAHGDLVLPALKKSLRNLQLEYLDLYLIHWPVSSRSGTYEFPINKGDLLPMDFKSVWEAMQECQDLGLTKSIGVSNFSCKKLSDILAFAKIPPAVNQVEINPLWQQNKLREFCEANGIVLTAYAPLGTRGTIWGSNRVMENEVLREIATAKGKSVAQVCLRWAFEQGVCVVLKSFNKGRMKENLEILNWTLSEEESRMIGEIPQSRGCRGEDYISEKGPIKTIEELWDGEI</sequence>
<keyword evidence="7" id="KW-1185">Reference proteome</keyword>
<accession>A0A2K1ZJY1</accession>
<dbReference type="Proteomes" id="UP000006729">
    <property type="component" value="Chromosome 8"/>
</dbReference>
<dbReference type="OMA" id="MHWPASL"/>
<evidence type="ECO:0000256" key="1">
    <source>
        <dbReference type="ARBA" id="ARBA00023002"/>
    </source>
</evidence>
<dbReference type="InterPro" id="IPR020471">
    <property type="entry name" value="AKR"/>
</dbReference>
<dbReference type="SUPFAM" id="SSF51430">
    <property type="entry name" value="NAD(P)-linked oxidoreductase"/>
    <property type="match status" value="1"/>
</dbReference>
<dbReference type="GO" id="GO:0044550">
    <property type="term" value="P:secondary metabolite biosynthetic process"/>
    <property type="evidence" value="ECO:0007669"/>
    <property type="project" value="UniProtKB-ARBA"/>
</dbReference>
<dbReference type="InParanoid" id="A0A2K1ZJY1"/>
<evidence type="ECO:0000256" key="3">
    <source>
        <dbReference type="PIRSR" id="PIRSR000097-2"/>
    </source>
</evidence>
<dbReference type="PANTHER" id="PTHR11732">
    <property type="entry name" value="ALDO/KETO REDUCTASE"/>
    <property type="match status" value="1"/>
</dbReference>
<feature type="domain" description="NADP-dependent oxidoreductase" evidence="5">
    <location>
        <begin position="25"/>
        <end position="295"/>
    </location>
</feature>
<dbReference type="STRING" id="3694.A0A2K1ZJY1"/>
<proteinExistence type="predicted"/>
<organism evidence="6 7">
    <name type="scientific">Populus trichocarpa</name>
    <name type="common">Western balsam poplar</name>
    <name type="synonym">Populus balsamifera subsp. trichocarpa</name>
    <dbReference type="NCBI Taxonomy" id="3694"/>
    <lineage>
        <taxon>Eukaryota</taxon>
        <taxon>Viridiplantae</taxon>
        <taxon>Streptophyta</taxon>
        <taxon>Embryophyta</taxon>
        <taxon>Tracheophyta</taxon>
        <taxon>Spermatophyta</taxon>
        <taxon>Magnoliopsida</taxon>
        <taxon>eudicotyledons</taxon>
        <taxon>Gunneridae</taxon>
        <taxon>Pentapetalae</taxon>
        <taxon>rosids</taxon>
        <taxon>fabids</taxon>
        <taxon>Malpighiales</taxon>
        <taxon>Salicaceae</taxon>
        <taxon>Saliceae</taxon>
        <taxon>Populus</taxon>
    </lineage>
</organism>
<dbReference type="Gene3D" id="3.20.20.100">
    <property type="entry name" value="NADP-dependent oxidoreductase domain"/>
    <property type="match status" value="1"/>
</dbReference>
<dbReference type="FunCoup" id="A0A2K1ZJY1">
    <property type="interactions" value="64"/>
</dbReference>
<evidence type="ECO:0000313" key="6">
    <source>
        <dbReference type="EMBL" id="PNT25589.1"/>
    </source>
</evidence>
<reference evidence="6 7" key="1">
    <citation type="journal article" date="2006" name="Science">
        <title>The genome of black cottonwood, Populus trichocarpa (Torr. &amp; Gray).</title>
        <authorList>
            <person name="Tuskan G.A."/>
            <person name="Difazio S."/>
            <person name="Jansson S."/>
            <person name="Bohlmann J."/>
            <person name="Grigoriev I."/>
            <person name="Hellsten U."/>
            <person name="Putnam N."/>
            <person name="Ralph S."/>
            <person name="Rombauts S."/>
            <person name="Salamov A."/>
            <person name="Schein J."/>
            <person name="Sterck L."/>
            <person name="Aerts A."/>
            <person name="Bhalerao R.R."/>
            <person name="Bhalerao R.P."/>
            <person name="Blaudez D."/>
            <person name="Boerjan W."/>
            <person name="Brun A."/>
            <person name="Brunner A."/>
            <person name="Busov V."/>
            <person name="Campbell M."/>
            <person name="Carlson J."/>
            <person name="Chalot M."/>
            <person name="Chapman J."/>
            <person name="Chen G.L."/>
            <person name="Cooper D."/>
            <person name="Coutinho P.M."/>
            <person name="Couturier J."/>
            <person name="Covert S."/>
            <person name="Cronk Q."/>
            <person name="Cunningham R."/>
            <person name="Davis J."/>
            <person name="Degroeve S."/>
            <person name="Dejardin A."/>
            <person name="Depamphilis C."/>
            <person name="Detter J."/>
            <person name="Dirks B."/>
            <person name="Dubchak I."/>
            <person name="Duplessis S."/>
            <person name="Ehlting J."/>
            <person name="Ellis B."/>
            <person name="Gendler K."/>
            <person name="Goodstein D."/>
            <person name="Gribskov M."/>
            <person name="Grimwood J."/>
            <person name="Groover A."/>
            <person name="Gunter L."/>
            <person name="Hamberger B."/>
            <person name="Heinze B."/>
            <person name="Helariutta Y."/>
            <person name="Henrissat B."/>
            <person name="Holligan D."/>
            <person name="Holt R."/>
            <person name="Huang W."/>
            <person name="Islam-Faridi N."/>
            <person name="Jones S."/>
            <person name="Jones-Rhoades M."/>
            <person name="Jorgensen R."/>
            <person name="Joshi C."/>
            <person name="Kangasjarvi J."/>
            <person name="Karlsson J."/>
            <person name="Kelleher C."/>
            <person name="Kirkpatrick R."/>
            <person name="Kirst M."/>
            <person name="Kohler A."/>
            <person name="Kalluri U."/>
            <person name="Larimer F."/>
            <person name="Leebens-Mack J."/>
            <person name="Leple J.C."/>
            <person name="Locascio P."/>
            <person name="Lou Y."/>
            <person name="Lucas S."/>
            <person name="Martin F."/>
            <person name="Montanini B."/>
            <person name="Napoli C."/>
            <person name="Nelson D.R."/>
            <person name="Nelson C."/>
            <person name="Nieminen K."/>
            <person name="Nilsson O."/>
            <person name="Pereda V."/>
            <person name="Peter G."/>
            <person name="Philippe R."/>
            <person name="Pilate G."/>
            <person name="Poliakov A."/>
            <person name="Razumovskaya J."/>
            <person name="Richardson P."/>
            <person name="Rinaldi C."/>
            <person name="Ritland K."/>
            <person name="Rouze P."/>
            <person name="Ryaboy D."/>
            <person name="Schmutz J."/>
            <person name="Schrader J."/>
            <person name="Segerman B."/>
            <person name="Shin H."/>
            <person name="Siddiqui A."/>
            <person name="Sterky F."/>
            <person name="Terry A."/>
            <person name="Tsai C.J."/>
            <person name="Uberbacher E."/>
            <person name="Unneberg P."/>
            <person name="Vahala J."/>
            <person name="Wall K."/>
            <person name="Wessler S."/>
            <person name="Yang G."/>
            <person name="Yin T."/>
            <person name="Douglas C."/>
            <person name="Marra M."/>
            <person name="Sandberg G."/>
            <person name="Van de Peer Y."/>
            <person name="Rokhsar D."/>
        </authorList>
    </citation>
    <scope>NUCLEOTIDE SEQUENCE [LARGE SCALE GENOMIC DNA]</scope>
    <source>
        <strain evidence="7">cv. Nisqually</strain>
    </source>
</reference>
<name>A0A2K1ZJY1_POPTR</name>
<feature type="binding site" evidence="3">
    <location>
        <position position="123"/>
    </location>
    <ligand>
        <name>substrate</name>
    </ligand>
</feature>
<dbReference type="FunFam" id="3.20.20.100:FF:000014">
    <property type="entry name" value="NAD(P)-linked oxidoreductase superfamily protein"/>
    <property type="match status" value="1"/>
</dbReference>
<dbReference type="InterPro" id="IPR018170">
    <property type="entry name" value="Aldo/ket_reductase_CS"/>
</dbReference>
<dbReference type="EMBL" id="CM009297">
    <property type="protein sequence ID" value="PNT25589.1"/>
    <property type="molecule type" value="Genomic_DNA"/>
</dbReference>
<dbReference type="PROSITE" id="PS00062">
    <property type="entry name" value="ALDOKETO_REDUCTASE_2"/>
    <property type="match status" value="1"/>
</dbReference>
<dbReference type="Pfam" id="PF00248">
    <property type="entry name" value="Aldo_ket_red"/>
    <property type="match status" value="1"/>
</dbReference>
<dbReference type="Gramene" id="Potri.008G193100.1.v4.1">
    <property type="protein sequence ID" value="Potri.008G193100.1.v4.1"/>
    <property type="gene ID" value="Potri.008G193100.v4.1"/>
</dbReference>
<gene>
    <name evidence="6" type="ORF">POPTR_008G193100</name>
</gene>
<evidence type="ECO:0000259" key="5">
    <source>
        <dbReference type="Pfam" id="PF00248"/>
    </source>
</evidence>
<feature type="active site" description="Proton donor" evidence="2">
    <location>
        <position position="60"/>
    </location>
</feature>